<protein>
    <submittedName>
        <fullName evidence="2">Uncharacterized protein</fullName>
    </submittedName>
</protein>
<dbReference type="OrthoDB" id="964854at2"/>
<proteinExistence type="predicted"/>
<feature type="transmembrane region" description="Helical" evidence="1">
    <location>
        <begin position="41"/>
        <end position="61"/>
    </location>
</feature>
<sequence length="128" mass="14429">MNFMIKLKKLLWIDAFAGLSVGGAVLVLKDLVQPYLQLPNSLLTSCAVIALCYAVYAFHLVLRKAQSVRWVRVLIYGNGAYAIFCLGLLWYFFDKASWWGRGYLLLDSVGVGTLALVEWKVFTQGFKN</sequence>
<feature type="transmembrane region" description="Helical" evidence="1">
    <location>
        <begin position="73"/>
        <end position="92"/>
    </location>
</feature>
<dbReference type="KEGG" id="run:DR864_09630"/>
<name>A0A344TH54_9BACT</name>
<feature type="transmembrane region" description="Helical" evidence="1">
    <location>
        <begin position="98"/>
        <end position="117"/>
    </location>
</feature>
<evidence type="ECO:0000256" key="1">
    <source>
        <dbReference type="SAM" id="Phobius"/>
    </source>
</evidence>
<accession>A0A344TH54</accession>
<keyword evidence="1" id="KW-1133">Transmembrane helix</keyword>
<evidence type="ECO:0000313" key="2">
    <source>
        <dbReference type="EMBL" id="AXE17975.1"/>
    </source>
</evidence>
<dbReference type="EMBL" id="CP030850">
    <property type="protein sequence ID" value="AXE17975.1"/>
    <property type="molecule type" value="Genomic_DNA"/>
</dbReference>
<dbReference type="Proteomes" id="UP000251993">
    <property type="component" value="Chromosome"/>
</dbReference>
<keyword evidence="3" id="KW-1185">Reference proteome</keyword>
<feature type="transmembrane region" description="Helical" evidence="1">
    <location>
        <begin position="12"/>
        <end position="29"/>
    </location>
</feature>
<organism evidence="2 3">
    <name type="scientific">Runella rosea</name>
    <dbReference type="NCBI Taxonomy" id="2259595"/>
    <lineage>
        <taxon>Bacteria</taxon>
        <taxon>Pseudomonadati</taxon>
        <taxon>Bacteroidota</taxon>
        <taxon>Cytophagia</taxon>
        <taxon>Cytophagales</taxon>
        <taxon>Spirosomataceae</taxon>
        <taxon>Runella</taxon>
    </lineage>
</organism>
<dbReference type="AlphaFoldDB" id="A0A344TH54"/>
<gene>
    <name evidence="2" type="ORF">DR864_09630</name>
</gene>
<keyword evidence="1" id="KW-0472">Membrane</keyword>
<evidence type="ECO:0000313" key="3">
    <source>
        <dbReference type="Proteomes" id="UP000251993"/>
    </source>
</evidence>
<keyword evidence="1" id="KW-0812">Transmembrane</keyword>
<reference evidence="2 3" key="1">
    <citation type="submission" date="2018-07" db="EMBL/GenBank/DDBJ databases">
        <title>Genome sequencing of Runella.</title>
        <authorList>
            <person name="Baek M.-G."/>
            <person name="Yi H."/>
        </authorList>
    </citation>
    <scope>NUCLEOTIDE SEQUENCE [LARGE SCALE GENOMIC DNA]</scope>
    <source>
        <strain evidence="2 3">HYN0085</strain>
    </source>
</reference>